<feature type="domain" description="RBD" evidence="2">
    <location>
        <begin position="341"/>
        <end position="384"/>
    </location>
</feature>
<dbReference type="PANTHER" id="PTHR46001:SF3">
    <property type="entry name" value="PROTEIN STILL LIFE, ISOFORM SIF TYPE 1"/>
    <property type="match status" value="1"/>
</dbReference>
<feature type="compositionally biased region" description="Low complexity" evidence="1">
    <location>
        <begin position="30"/>
        <end position="44"/>
    </location>
</feature>
<evidence type="ECO:0000259" key="2">
    <source>
        <dbReference type="Pfam" id="PF02196"/>
    </source>
</evidence>
<accession>A0ABY7EID0</accession>
<dbReference type="Gene3D" id="6.10.140.680">
    <property type="match status" value="1"/>
</dbReference>
<name>A0ABY7EID0_MYAAR</name>
<dbReference type="Proteomes" id="UP001164746">
    <property type="component" value="Chromosome 6"/>
</dbReference>
<dbReference type="Pfam" id="PF02196">
    <property type="entry name" value="RBD"/>
    <property type="match status" value="1"/>
</dbReference>
<organism evidence="4 5">
    <name type="scientific">Mya arenaria</name>
    <name type="common">Soft-shell clam</name>
    <dbReference type="NCBI Taxonomy" id="6604"/>
    <lineage>
        <taxon>Eukaryota</taxon>
        <taxon>Metazoa</taxon>
        <taxon>Spiralia</taxon>
        <taxon>Lophotrochozoa</taxon>
        <taxon>Mollusca</taxon>
        <taxon>Bivalvia</taxon>
        <taxon>Autobranchia</taxon>
        <taxon>Heteroconchia</taxon>
        <taxon>Euheterodonta</taxon>
        <taxon>Imparidentia</taxon>
        <taxon>Neoheterodontei</taxon>
        <taxon>Myida</taxon>
        <taxon>Myoidea</taxon>
        <taxon>Myidae</taxon>
        <taxon>Mya</taxon>
    </lineage>
</organism>
<evidence type="ECO:0000313" key="5">
    <source>
        <dbReference type="Proteomes" id="UP001164746"/>
    </source>
</evidence>
<dbReference type="Gene3D" id="2.30.29.30">
    <property type="entry name" value="Pleckstrin-homology domain (PH domain)/Phosphotyrosine-binding domain (PTB)"/>
    <property type="match status" value="1"/>
</dbReference>
<dbReference type="SUPFAM" id="SSF50729">
    <property type="entry name" value="PH domain-like"/>
    <property type="match status" value="1"/>
</dbReference>
<evidence type="ECO:0000313" key="4">
    <source>
        <dbReference type="EMBL" id="WAR08890.1"/>
    </source>
</evidence>
<keyword evidence="5" id="KW-1185">Reference proteome</keyword>
<protein>
    <submittedName>
        <fullName evidence="4">SIF1-like protein</fullName>
    </submittedName>
</protein>
<dbReference type="InterPro" id="IPR003116">
    <property type="entry name" value="RBD_dom"/>
</dbReference>
<feature type="region of interest" description="Disordered" evidence="1">
    <location>
        <begin position="18"/>
        <end position="44"/>
    </location>
</feature>
<gene>
    <name evidence="4" type="ORF">MAR_018848</name>
</gene>
<evidence type="ECO:0000256" key="1">
    <source>
        <dbReference type="SAM" id="MobiDB-lite"/>
    </source>
</evidence>
<dbReference type="InterPro" id="IPR011993">
    <property type="entry name" value="PH-like_dom_sf"/>
</dbReference>
<dbReference type="Pfam" id="PF18385">
    <property type="entry name" value="Tiam_CC_Ex"/>
    <property type="match status" value="1"/>
</dbReference>
<dbReference type="EMBL" id="CP111017">
    <property type="protein sequence ID" value="WAR08890.1"/>
    <property type="molecule type" value="Genomic_DNA"/>
</dbReference>
<proteinExistence type="predicted"/>
<evidence type="ECO:0000259" key="3">
    <source>
        <dbReference type="Pfam" id="PF18385"/>
    </source>
</evidence>
<dbReference type="InterPro" id="IPR043537">
    <property type="entry name" value="Tiam1/Tiam2/Sif"/>
</dbReference>
<dbReference type="InterPro" id="IPR040655">
    <property type="entry name" value="TIAM1_CC-Ex"/>
</dbReference>
<dbReference type="PANTHER" id="PTHR46001">
    <property type="entry name" value="TIAM (MAMMALIAN TUMOR INVASION AND METASTASIS FACTOR) HOMOLOG"/>
    <property type="match status" value="1"/>
</dbReference>
<reference evidence="4" key="1">
    <citation type="submission" date="2022-11" db="EMBL/GenBank/DDBJ databases">
        <title>Centuries of genome instability and evolution in soft-shell clam transmissible cancer (bioRxiv).</title>
        <authorList>
            <person name="Hart S.F.M."/>
            <person name="Yonemitsu M.A."/>
            <person name="Giersch R.M."/>
            <person name="Beal B.F."/>
            <person name="Arriagada G."/>
            <person name="Davis B.W."/>
            <person name="Ostrander E.A."/>
            <person name="Goff S.P."/>
            <person name="Metzger M.J."/>
        </authorList>
    </citation>
    <scope>NUCLEOTIDE SEQUENCE</scope>
    <source>
        <strain evidence="4">MELC-2E11</strain>
        <tissue evidence="4">Siphon/mantle</tissue>
    </source>
</reference>
<sequence>MDLLGYLRRAISTGSGLDVTRSDLKGGSTGASSHDGSSSSHLSQSDLLSQLTESQFLTAEMSDDDEAGSDDSIHTVTEAESQFSYAKQHGAIRKAGWLEVKNWLVQRKKKLELAPRRTWKRYWVCLKGTVLLFYDGNVENVTLDDNVPKHMLACAGSFARQHGKENIVRLLRSELHKLDTNIDIDVKMRKMAELQLTVVSDPRSRHAIIKQINQWEENLEKLYIEQYRLRCYSASIQGSELPNPKVLLSNVSKTSKGTLSRLGIFTVSSFHALACARKPLVMPSLYGKGHQKGALLSPRGDGLSVFKATELDEVVGDLISKDSSGNQSPCGSTGSNEILSKVSAPNNQTVTVGIKKTTTADDVLLAVCNRRQLNPRDHFVRVRLQGAPEGSYQYPDRTENIKKLRCEIVEVCEKHLYQVELSKNETNRDFGLKIEAELAEDQDREDDLRIYIAEE</sequence>
<feature type="domain" description="TIAM1 CC-Ex" evidence="3">
    <location>
        <begin position="181"/>
        <end position="277"/>
    </location>
</feature>